<dbReference type="InterPro" id="IPR036107">
    <property type="entry name" value="CsrA_sf"/>
</dbReference>
<comment type="subunit">
    <text evidence="5">Homodimer; the beta-strands of each monomer intercalate to form a hydrophobic core, while the alpha-helices form wings that extend away from the core.</text>
</comment>
<dbReference type="GO" id="GO:0006402">
    <property type="term" value="P:mRNA catabolic process"/>
    <property type="evidence" value="ECO:0007669"/>
    <property type="project" value="InterPro"/>
</dbReference>
<dbReference type="GO" id="GO:0006109">
    <property type="term" value="P:regulation of carbohydrate metabolic process"/>
    <property type="evidence" value="ECO:0007669"/>
    <property type="project" value="InterPro"/>
</dbReference>
<name>A0A150MGA0_9BACL</name>
<dbReference type="PANTHER" id="PTHR34984">
    <property type="entry name" value="CARBON STORAGE REGULATOR"/>
    <property type="match status" value="1"/>
</dbReference>
<dbReference type="AlphaFoldDB" id="A0A150MGA0"/>
<gene>
    <name evidence="5" type="primary">csrA</name>
    <name evidence="6" type="ORF">B4110_3212</name>
</gene>
<keyword evidence="4 5" id="KW-0694">RNA-binding</keyword>
<evidence type="ECO:0000256" key="5">
    <source>
        <dbReference type="HAMAP-Rule" id="MF_00167"/>
    </source>
</evidence>
<evidence type="ECO:0000256" key="3">
    <source>
        <dbReference type="ARBA" id="ARBA00022845"/>
    </source>
</evidence>
<evidence type="ECO:0000256" key="1">
    <source>
        <dbReference type="ARBA" id="ARBA00022490"/>
    </source>
</evidence>
<comment type="similarity">
    <text evidence="5">Belongs to the CsrA/RsmA family.</text>
</comment>
<sequence length="82" mass="9114">MLVLTRKLKEAIQIGDDIEITVLAIQGDQVKLGINAPKHVEIHRKEVYLAIQAENNAASLASKTSLEQLNEQLKHWKGGKQS</sequence>
<evidence type="ECO:0000256" key="2">
    <source>
        <dbReference type="ARBA" id="ARBA00022491"/>
    </source>
</evidence>
<keyword evidence="5" id="KW-1005">Bacterial flagellum biogenesis</keyword>
<evidence type="ECO:0000313" key="6">
    <source>
        <dbReference type="EMBL" id="KYD23458.1"/>
    </source>
</evidence>
<comment type="function">
    <text evidence="5">A translational regulator that binds mRNA to regulate translation initiation and/or mRNA stability. Usually binds in the 5'-UTR at or near the Shine-Dalgarno sequence preventing ribosome-binding, thus repressing translation. Its main target seems to be the major flagellin gene, while its function is anatagonized by FliW.</text>
</comment>
<dbReference type="InterPro" id="IPR003751">
    <property type="entry name" value="CsrA"/>
</dbReference>
<dbReference type="GO" id="GO:0048027">
    <property type="term" value="F:mRNA 5'-UTR binding"/>
    <property type="evidence" value="ECO:0007669"/>
    <property type="project" value="UniProtKB-UniRule"/>
</dbReference>
<evidence type="ECO:0000313" key="7">
    <source>
        <dbReference type="Proteomes" id="UP000075324"/>
    </source>
</evidence>
<dbReference type="Proteomes" id="UP000075324">
    <property type="component" value="Unassembled WGS sequence"/>
</dbReference>
<dbReference type="PANTHER" id="PTHR34984:SF1">
    <property type="entry name" value="CARBON STORAGE REGULATOR"/>
    <property type="match status" value="1"/>
</dbReference>
<dbReference type="NCBIfam" id="NF002469">
    <property type="entry name" value="PRK01712.1"/>
    <property type="match status" value="1"/>
</dbReference>
<dbReference type="GO" id="GO:1902208">
    <property type="term" value="P:regulation of bacterial-type flagellum assembly"/>
    <property type="evidence" value="ECO:0007669"/>
    <property type="project" value="UniProtKB-UniRule"/>
</dbReference>
<protein>
    <recommendedName>
        <fullName evidence="5">Translational regulator CsrA</fullName>
    </recommendedName>
</protein>
<proteinExistence type="inferred from homology"/>
<dbReference type="FunFam" id="2.60.40.4380:FF:000002">
    <property type="entry name" value="Translational regulator CsrA"/>
    <property type="match status" value="1"/>
</dbReference>
<keyword evidence="3 5" id="KW-0810">Translation regulation</keyword>
<dbReference type="PATRIC" id="fig|153151.4.peg.1631"/>
<dbReference type="GO" id="GO:0005829">
    <property type="term" value="C:cytosol"/>
    <property type="evidence" value="ECO:0007669"/>
    <property type="project" value="TreeGrafter"/>
</dbReference>
<dbReference type="GO" id="GO:0044781">
    <property type="term" value="P:bacterial-type flagellum organization"/>
    <property type="evidence" value="ECO:0007669"/>
    <property type="project" value="UniProtKB-KW"/>
</dbReference>
<evidence type="ECO:0000256" key="4">
    <source>
        <dbReference type="ARBA" id="ARBA00022884"/>
    </source>
</evidence>
<dbReference type="RefSeq" id="WP_062679054.1">
    <property type="nucleotide sequence ID" value="NZ_LQYW01000165.1"/>
</dbReference>
<comment type="subcellular location">
    <subcellularLocation>
        <location evidence="5">Cytoplasm</location>
    </subcellularLocation>
</comment>
<dbReference type="SUPFAM" id="SSF117130">
    <property type="entry name" value="CsrA-like"/>
    <property type="match status" value="1"/>
</dbReference>
<keyword evidence="2 5" id="KW-0678">Repressor</keyword>
<dbReference type="Gene3D" id="2.60.40.4380">
    <property type="entry name" value="Translational regulator CsrA"/>
    <property type="match status" value="1"/>
</dbReference>
<organism evidence="6 7">
    <name type="scientific">Parageobacillus toebii</name>
    <dbReference type="NCBI Taxonomy" id="153151"/>
    <lineage>
        <taxon>Bacteria</taxon>
        <taxon>Bacillati</taxon>
        <taxon>Bacillota</taxon>
        <taxon>Bacilli</taxon>
        <taxon>Bacillales</taxon>
        <taxon>Anoxybacillaceae</taxon>
        <taxon>Parageobacillus</taxon>
    </lineage>
</organism>
<dbReference type="NCBIfam" id="TIGR00202">
    <property type="entry name" value="csrA"/>
    <property type="match status" value="1"/>
</dbReference>
<dbReference type="HAMAP" id="MF_00167">
    <property type="entry name" value="CsrA"/>
    <property type="match status" value="1"/>
</dbReference>
<accession>A0A150MGA0</accession>
<dbReference type="GO" id="GO:0045947">
    <property type="term" value="P:negative regulation of translational initiation"/>
    <property type="evidence" value="ECO:0007669"/>
    <property type="project" value="UniProtKB-UniRule"/>
</dbReference>
<dbReference type="EMBL" id="LQYW01000165">
    <property type="protein sequence ID" value="KYD23458.1"/>
    <property type="molecule type" value="Genomic_DNA"/>
</dbReference>
<reference evidence="6 7" key="1">
    <citation type="submission" date="2016-01" db="EMBL/GenBank/DDBJ databases">
        <title>Draft Genome Sequences of Seven Thermophilic Sporeformers Isolated from Foods.</title>
        <authorList>
            <person name="Berendsen E.M."/>
            <person name="Wells-Bennik M.H."/>
            <person name="Krawcyk A.O."/>
            <person name="De Jong A."/>
            <person name="Holsappel S."/>
            <person name="Eijlander R.T."/>
            <person name="Kuipers O.P."/>
        </authorList>
    </citation>
    <scope>NUCLEOTIDE SEQUENCE [LARGE SCALE GENOMIC DNA]</scope>
    <source>
        <strain evidence="6 7">B4110</strain>
    </source>
</reference>
<keyword evidence="1 5" id="KW-0963">Cytoplasm</keyword>
<dbReference type="Pfam" id="PF02599">
    <property type="entry name" value="CsrA"/>
    <property type="match status" value="1"/>
</dbReference>
<comment type="caution">
    <text evidence="6">The sequence shown here is derived from an EMBL/GenBank/DDBJ whole genome shotgun (WGS) entry which is preliminary data.</text>
</comment>